<organism evidence="1 2">
    <name type="scientific">Pogonophryne albipinna</name>
    <dbReference type="NCBI Taxonomy" id="1090488"/>
    <lineage>
        <taxon>Eukaryota</taxon>
        <taxon>Metazoa</taxon>
        <taxon>Chordata</taxon>
        <taxon>Craniata</taxon>
        <taxon>Vertebrata</taxon>
        <taxon>Euteleostomi</taxon>
        <taxon>Actinopterygii</taxon>
        <taxon>Neopterygii</taxon>
        <taxon>Teleostei</taxon>
        <taxon>Neoteleostei</taxon>
        <taxon>Acanthomorphata</taxon>
        <taxon>Eupercaria</taxon>
        <taxon>Perciformes</taxon>
        <taxon>Notothenioidei</taxon>
        <taxon>Pogonophryne</taxon>
    </lineage>
</organism>
<comment type="caution">
    <text evidence="1">The sequence shown here is derived from an EMBL/GenBank/DDBJ whole genome shotgun (WGS) entry which is preliminary data.</text>
</comment>
<evidence type="ECO:0000313" key="2">
    <source>
        <dbReference type="Proteomes" id="UP001219934"/>
    </source>
</evidence>
<proteinExistence type="predicted"/>
<keyword evidence="2" id="KW-1185">Reference proteome</keyword>
<dbReference type="AlphaFoldDB" id="A0AAD6FUH5"/>
<accession>A0AAD6FUH5</accession>
<reference evidence="1" key="1">
    <citation type="submission" date="2022-11" db="EMBL/GenBank/DDBJ databases">
        <title>Chromosome-level genome of Pogonophryne albipinna.</title>
        <authorList>
            <person name="Jo E."/>
        </authorList>
    </citation>
    <scope>NUCLEOTIDE SEQUENCE</scope>
    <source>
        <strain evidence="1">SGF0006</strain>
        <tissue evidence="1">Muscle</tissue>
    </source>
</reference>
<dbReference type="Proteomes" id="UP001219934">
    <property type="component" value="Unassembled WGS sequence"/>
</dbReference>
<protein>
    <submittedName>
        <fullName evidence="1">Uncharacterized protein</fullName>
    </submittedName>
</protein>
<dbReference type="EMBL" id="JAPTMU010000003">
    <property type="protein sequence ID" value="KAJ4946397.1"/>
    <property type="molecule type" value="Genomic_DNA"/>
</dbReference>
<name>A0AAD6FUH5_9TELE</name>
<sequence>MGNTFRVPFLRHDFGEKQWESVGRIIAFGWARAKYLPVKIAPVILEQASLGCIKSDLVENFLQYMPESDRSVFESWRSDFDSVDQEELLWRCWTTTAAEGGLQPAIFKVFSEYLWPILVELSIHYDSFPDFSSEMNKVLESNVWVMDII</sequence>
<gene>
    <name evidence="1" type="ORF">JOQ06_024064</name>
</gene>
<evidence type="ECO:0000313" key="1">
    <source>
        <dbReference type="EMBL" id="KAJ4946397.1"/>
    </source>
</evidence>